<dbReference type="Pfam" id="PF04773">
    <property type="entry name" value="FecR"/>
    <property type="match status" value="1"/>
</dbReference>
<dbReference type="KEGG" id="amuc:Pan181_38180"/>
<name>A0A518AS97_9BACT</name>
<organism evidence="3 4">
    <name type="scientific">Aeoliella mucimassa</name>
    <dbReference type="NCBI Taxonomy" id="2527972"/>
    <lineage>
        <taxon>Bacteria</taxon>
        <taxon>Pseudomonadati</taxon>
        <taxon>Planctomycetota</taxon>
        <taxon>Planctomycetia</taxon>
        <taxon>Pirellulales</taxon>
        <taxon>Lacipirellulaceae</taxon>
        <taxon>Aeoliella</taxon>
    </lineage>
</organism>
<keyword evidence="1" id="KW-0472">Membrane</keyword>
<feature type="transmembrane region" description="Helical" evidence="1">
    <location>
        <begin position="91"/>
        <end position="111"/>
    </location>
</feature>
<dbReference type="Proteomes" id="UP000315750">
    <property type="component" value="Chromosome"/>
</dbReference>
<evidence type="ECO:0000313" key="3">
    <source>
        <dbReference type="EMBL" id="QDU57600.1"/>
    </source>
</evidence>
<keyword evidence="1" id="KW-0812">Transmembrane</keyword>
<keyword evidence="1" id="KW-1133">Transmembrane helix</keyword>
<evidence type="ECO:0000259" key="2">
    <source>
        <dbReference type="Pfam" id="PF04773"/>
    </source>
</evidence>
<keyword evidence="4" id="KW-1185">Reference proteome</keyword>
<proteinExistence type="predicted"/>
<dbReference type="InterPro" id="IPR006860">
    <property type="entry name" value="FecR"/>
</dbReference>
<dbReference type="RefSeq" id="WP_145248866.1">
    <property type="nucleotide sequence ID" value="NZ_CP036278.1"/>
</dbReference>
<dbReference type="Gene3D" id="2.60.120.1440">
    <property type="match status" value="1"/>
</dbReference>
<evidence type="ECO:0000313" key="4">
    <source>
        <dbReference type="Proteomes" id="UP000315750"/>
    </source>
</evidence>
<evidence type="ECO:0000256" key="1">
    <source>
        <dbReference type="SAM" id="Phobius"/>
    </source>
</evidence>
<feature type="domain" description="FecR protein" evidence="2">
    <location>
        <begin position="175"/>
        <end position="256"/>
    </location>
</feature>
<dbReference type="GO" id="GO:0016989">
    <property type="term" value="F:sigma factor antagonist activity"/>
    <property type="evidence" value="ECO:0007669"/>
    <property type="project" value="TreeGrafter"/>
</dbReference>
<dbReference type="PANTHER" id="PTHR30273:SF2">
    <property type="entry name" value="PROTEIN FECR"/>
    <property type="match status" value="1"/>
</dbReference>
<sequence>MSRSLELLNAYLDGKELSPAEEQALSQWVNDPDNAKTIVELAIIHSHIQHWMSVPSLFLGCNREAKIHRIDGPELVPCPARPKVHKPRRIANWYLALAASLMLAVVAYRGYPWNTTNNPVPIAAASSSTQPQADFAPEPVVVATVTEALEVRVPDRDVHSGTHIQIDDKLVVESGILAFTTNDGSRMVVEAPAELRFGSARQIFLDSGKLTARVEGGETGLVVVTPTARVIDLGTEFGVAVGPQRDTRVAVYEGVAELYGSAPTDGAAPASRRINAGRAGYVASHGELMWTVQTLPYDREFIRPDEIESIRRARHGSAEATQQVSFFTLQRTPGLLGYQSFDMPSRGERYAFSFKQTIRADQSLVFGGDLSDHHLYSSGSLVVGEDEEVFLDLDTSADSPLARAGVLTEQGHVGRSGSELWLAWKSRTVYPQHLGSQAGLALMFGDQRLVQEPLFFGYSDNRDTLSAVVNIGSRINHMELDADPNTFAIDHLKVDNSVKQWVVQIIFGERSDKVAVWCDVPFANIRETRPFVETMHNNILFDRIQLRTSEGGSPCVFDDIVMASNLEAIASSEALDADFVAIEPVMPTLVMYVRP</sequence>
<dbReference type="AlphaFoldDB" id="A0A518AS97"/>
<protein>
    <submittedName>
        <fullName evidence="3">FecR protein</fullName>
    </submittedName>
</protein>
<dbReference type="PANTHER" id="PTHR30273">
    <property type="entry name" value="PERIPLASMIC SIGNAL SENSOR AND SIGMA FACTOR ACTIVATOR FECR-RELATED"/>
    <property type="match status" value="1"/>
</dbReference>
<dbReference type="OrthoDB" id="240074at2"/>
<dbReference type="EMBL" id="CP036278">
    <property type="protein sequence ID" value="QDU57600.1"/>
    <property type="molecule type" value="Genomic_DNA"/>
</dbReference>
<gene>
    <name evidence="3" type="ORF">Pan181_38180</name>
</gene>
<dbReference type="InterPro" id="IPR012373">
    <property type="entry name" value="Ferrdict_sens_TM"/>
</dbReference>
<accession>A0A518AS97</accession>
<reference evidence="3 4" key="1">
    <citation type="submission" date="2019-02" db="EMBL/GenBank/DDBJ databases">
        <title>Deep-cultivation of Planctomycetes and their phenomic and genomic characterization uncovers novel biology.</title>
        <authorList>
            <person name="Wiegand S."/>
            <person name="Jogler M."/>
            <person name="Boedeker C."/>
            <person name="Pinto D."/>
            <person name="Vollmers J."/>
            <person name="Rivas-Marin E."/>
            <person name="Kohn T."/>
            <person name="Peeters S.H."/>
            <person name="Heuer A."/>
            <person name="Rast P."/>
            <person name="Oberbeckmann S."/>
            <person name="Bunk B."/>
            <person name="Jeske O."/>
            <person name="Meyerdierks A."/>
            <person name="Storesund J.E."/>
            <person name="Kallscheuer N."/>
            <person name="Luecker S."/>
            <person name="Lage O.M."/>
            <person name="Pohl T."/>
            <person name="Merkel B.J."/>
            <person name="Hornburger P."/>
            <person name="Mueller R.-W."/>
            <person name="Bruemmer F."/>
            <person name="Labrenz M."/>
            <person name="Spormann A.M."/>
            <person name="Op den Camp H."/>
            <person name="Overmann J."/>
            <person name="Amann R."/>
            <person name="Jetten M.S.M."/>
            <person name="Mascher T."/>
            <person name="Medema M.H."/>
            <person name="Devos D.P."/>
            <person name="Kaster A.-K."/>
            <person name="Ovreas L."/>
            <person name="Rohde M."/>
            <person name="Galperin M.Y."/>
            <person name="Jogler C."/>
        </authorList>
    </citation>
    <scope>NUCLEOTIDE SEQUENCE [LARGE SCALE GENOMIC DNA]</scope>
    <source>
        <strain evidence="3 4">Pan181</strain>
    </source>
</reference>